<dbReference type="Proteomes" id="UP001266305">
    <property type="component" value="Unassembled WGS sequence"/>
</dbReference>
<comment type="caution">
    <text evidence="4">The sequence shown here is derived from an EMBL/GenBank/DDBJ whole genome shotgun (WGS) entry which is preliminary data.</text>
</comment>
<accession>A0ABQ9UXV2</accession>
<dbReference type="PANTHER" id="PTHR11219">
    <property type="entry name" value="TENEURIN AND N-ACETYLGLUCOSAMINE-1-PHOSPHODIESTER ALPHA-N-ACETYLGLUCOSAMINIDASE"/>
    <property type="match status" value="1"/>
</dbReference>
<proteinExistence type="predicted"/>
<evidence type="ECO:0000313" key="4">
    <source>
        <dbReference type="EMBL" id="KAK2101062.1"/>
    </source>
</evidence>
<feature type="non-terminal residue" evidence="4">
    <location>
        <position position="1"/>
    </location>
</feature>
<protein>
    <submittedName>
        <fullName evidence="4">Teneurin-4</fullName>
    </submittedName>
</protein>
<feature type="non-terminal residue" evidence="4">
    <location>
        <position position="72"/>
    </location>
</feature>
<keyword evidence="2" id="KW-0677">Repeat</keyword>
<dbReference type="EMBL" id="JASSZA010000010">
    <property type="protein sequence ID" value="KAK2101062.1"/>
    <property type="molecule type" value="Genomic_DNA"/>
</dbReference>
<name>A0ABQ9UXV2_SAGOE</name>
<evidence type="ECO:0000256" key="3">
    <source>
        <dbReference type="ARBA" id="ARBA00023157"/>
    </source>
</evidence>
<organism evidence="4 5">
    <name type="scientific">Saguinus oedipus</name>
    <name type="common">Cotton-top tamarin</name>
    <name type="synonym">Oedipomidas oedipus</name>
    <dbReference type="NCBI Taxonomy" id="9490"/>
    <lineage>
        <taxon>Eukaryota</taxon>
        <taxon>Metazoa</taxon>
        <taxon>Chordata</taxon>
        <taxon>Craniata</taxon>
        <taxon>Vertebrata</taxon>
        <taxon>Euteleostomi</taxon>
        <taxon>Mammalia</taxon>
        <taxon>Eutheria</taxon>
        <taxon>Euarchontoglires</taxon>
        <taxon>Primates</taxon>
        <taxon>Haplorrhini</taxon>
        <taxon>Platyrrhini</taxon>
        <taxon>Cebidae</taxon>
        <taxon>Callitrichinae</taxon>
        <taxon>Saguinus</taxon>
    </lineage>
</organism>
<dbReference type="PANTHER" id="PTHR11219:SF9">
    <property type="entry name" value="TENEURIN-4"/>
    <property type="match status" value="1"/>
</dbReference>
<gene>
    <name evidence="4" type="primary">TENM4_9</name>
    <name evidence="4" type="ORF">P7K49_022410</name>
</gene>
<sequence>GLVDCMDPDCCLQPLCHVNPLCLGSPDPLDIIQETQVPVSQQNLHSFYDRIKFLVGRDSTHIIPGENPFDGG</sequence>
<keyword evidence="1" id="KW-0245">EGF-like domain</keyword>
<keyword evidence="5" id="KW-1185">Reference proteome</keyword>
<evidence type="ECO:0000256" key="1">
    <source>
        <dbReference type="ARBA" id="ARBA00022536"/>
    </source>
</evidence>
<keyword evidence="3" id="KW-1015">Disulfide bond</keyword>
<dbReference type="InterPro" id="IPR051216">
    <property type="entry name" value="Teneurin"/>
</dbReference>
<evidence type="ECO:0000256" key="2">
    <source>
        <dbReference type="ARBA" id="ARBA00022737"/>
    </source>
</evidence>
<evidence type="ECO:0000313" key="5">
    <source>
        <dbReference type="Proteomes" id="UP001266305"/>
    </source>
</evidence>
<reference evidence="4 5" key="1">
    <citation type="submission" date="2023-05" db="EMBL/GenBank/DDBJ databases">
        <title>B98-5 Cell Line De Novo Hybrid Assembly: An Optical Mapping Approach.</title>
        <authorList>
            <person name="Kananen K."/>
            <person name="Auerbach J.A."/>
            <person name="Kautto E."/>
            <person name="Blachly J.S."/>
        </authorList>
    </citation>
    <scope>NUCLEOTIDE SEQUENCE [LARGE SCALE GENOMIC DNA]</scope>
    <source>
        <strain evidence="4">B95-8</strain>
        <tissue evidence="4">Cell line</tissue>
    </source>
</reference>